<feature type="compositionally biased region" description="Low complexity" evidence="1">
    <location>
        <begin position="1"/>
        <end position="14"/>
    </location>
</feature>
<dbReference type="InParanoid" id="A0A0C9ZSR0"/>
<evidence type="ECO:0000256" key="1">
    <source>
        <dbReference type="SAM" id="MobiDB-lite"/>
    </source>
</evidence>
<feature type="region of interest" description="Disordered" evidence="1">
    <location>
        <begin position="376"/>
        <end position="450"/>
    </location>
</feature>
<feature type="region of interest" description="Disordered" evidence="1">
    <location>
        <begin position="67"/>
        <end position="95"/>
    </location>
</feature>
<dbReference type="HOGENOM" id="CLU_512077_0_0_1"/>
<dbReference type="Proteomes" id="UP000054485">
    <property type="component" value="Unassembled WGS sequence"/>
</dbReference>
<organism evidence="2 3">
    <name type="scientific">Suillus luteus UH-Slu-Lm8-n1</name>
    <dbReference type="NCBI Taxonomy" id="930992"/>
    <lineage>
        <taxon>Eukaryota</taxon>
        <taxon>Fungi</taxon>
        <taxon>Dikarya</taxon>
        <taxon>Basidiomycota</taxon>
        <taxon>Agaricomycotina</taxon>
        <taxon>Agaricomycetes</taxon>
        <taxon>Agaricomycetidae</taxon>
        <taxon>Boletales</taxon>
        <taxon>Suillineae</taxon>
        <taxon>Suillaceae</taxon>
        <taxon>Suillus</taxon>
    </lineage>
</organism>
<name>A0A0C9ZSR0_9AGAM</name>
<feature type="region of interest" description="Disordered" evidence="1">
    <location>
        <begin position="272"/>
        <end position="342"/>
    </location>
</feature>
<feature type="region of interest" description="Disordered" evidence="1">
    <location>
        <begin position="1"/>
        <end position="35"/>
    </location>
</feature>
<feature type="compositionally biased region" description="Basic residues" evidence="1">
    <location>
        <begin position="429"/>
        <end position="441"/>
    </location>
</feature>
<accession>A0A0C9ZSR0</accession>
<evidence type="ECO:0000313" key="2">
    <source>
        <dbReference type="EMBL" id="KIK40865.1"/>
    </source>
</evidence>
<feature type="compositionally biased region" description="Polar residues" evidence="1">
    <location>
        <begin position="67"/>
        <end position="85"/>
    </location>
</feature>
<dbReference type="OrthoDB" id="2688811at2759"/>
<protein>
    <submittedName>
        <fullName evidence="2">Uncharacterized protein</fullName>
    </submittedName>
</protein>
<gene>
    <name evidence="2" type="ORF">CY34DRAFT_242113</name>
</gene>
<evidence type="ECO:0000313" key="3">
    <source>
        <dbReference type="Proteomes" id="UP000054485"/>
    </source>
</evidence>
<dbReference type="EMBL" id="KN835287">
    <property type="protein sequence ID" value="KIK40865.1"/>
    <property type="molecule type" value="Genomic_DNA"/>
</dbReference>
<sequence length="532" mass="59005">MRFYSTPRSSSSPPDDGLAESNKPYHRDYPNTMLSFNRPDPTFPFSYTSTSANTQATRFFSFPRMRTSTSSNVNATPNTSSFTNDTSSYHSNTSTYPSNTSTYPTYYDRYTESMSHTVTSLPAWAVPSSDSSTLANPPITRFPSGTSPHISTVPNTFSFASDTSSNSSDTSTYLAYYDDSMESNASSDRYFPHHREEATSTHAKMDSIARPQGHYPTTDPMPYISYAVVNPSYPVTYEPESSSCAPVRNTSSYHGAQYHNTVAQPQGGVHTWYPKNSVTGDNLPQSYQPVQDLSGYTPRPPQYALPRVPSVSSYCGSSSSSHREPSPNPSCDTSSSSQGGPSYRREASFYYDSSANHLEAYHGSWPQCGDYDLPPAGSRLLERPGPSTAPSRLATRFSHPDIGHGNDTSNHSYHPPSIQPHQDLPCHNSRSRRDSRRRRGSHASGTHHSSTTFSCGWLVRENTTCGFEGPLNAFKEHFRGSHLSGSQDAENVCCWRGCGYRNRNSATIRGMRRDSVWRHVSETHLGRKRVIN</sequence>
<dbReference type="AlphaFoldDB" id="A0A0C9ZSR0"/>
<feature type="compositionally biased region" description="Low complexity" evidence="1">
    <location>
        <begin position="310"/>
        <end position="320"/>
    </location>
</feature>
<proteinExistence type="predicted"/>
<feature type="compositionally biased region" description="Low complexity" evidence="1">
    <location>
        <begin position="86"/>
        <end position="95"/>
    </location>
</feature>
<reference evidence="3" key="2">
    <citation type="submission" date="2015-01" db="EMBL/GenBank/DDBJ databases">
        <title>Evolutionary Origins and Diversification of the Mycorrhizal Mutualists.</title>
        <authorList>
            <consortium name="DOE Joint Genome Institute"/>
            <consortium name="Mycorrhizal Genomics Consortium"/>
            <person name="Kohler A."/>
            <person name="Kuo A."/>
            <person name="Nagy L.G."/>
            <person name="Floudas D."/>
            <person name="Copeland A."/>
            <person name="Barry K.W."/>
            <person name="Cichocki N."/>
            <person name="Veneault-Fourrey C."/>
            <person name="LaButti K."/>
            <person name="Lindquist E.A."/>
            <person name="Lipzen A."/>
            <person name="Lundell T."/>
            <person name="Morin E."/>
            <person name="Murat C."/>
            <person name="Riley R."/>
            <person name="Ohm R."/>
            <person name="Sun H."/>
            <person name="Tunlid A."/>
            <person name="Henrissat B."/>
            <person name="Grigoriev I.V."/>
            <person name="Hibbett D.S."/>
            <person name="Martin F."/>
        </authorList>
    </citation>
    <scope>NUCLEOTIDE SEQUENCE [LARGE SCALE GENOMIC DNA]</scope>
    <source>
        <strain evidence="3">UH-Slu-Lm8-n1</strain>
    </source>
</reference>
<keyword evidence="3" id="KW-1185">Reference proteome</keyword>
<reference evidence="2 3" key="1">
    <citation type="submission" date="2014-04" db="EMBL/GenBank/DDBJ databases">
        <authorList>
            <consortium name="DOE Joint Genome Institute"/>
            <person name="Kuo A."/>
            <person name="Ruytinx J."/>
            <person name="Rineau F."/>
            <person name="Colpaert J."/>
            <person name="Kohler A."/>
            <person name="Nagy L.G."/>
            <person name="Floudas D."/>
            <person name="Copeland A."/>
            <person name="Barry K.W."/>
            <person name="Cichocki N."/>
            <person name="Veneault-Fourrey C."/>
            <person name="LaButti K."/>
            <person name="Lindquist E.A."/>
            <person name="Lipzen A."/>
            <person name="Lundell T."/>
            <person name="Morin E."/>
            <person name="Murat C."/>
            <person name="Sun H."/>
            <person name="Tunlid A."/>
            <person name="Henrissat B."/>
            <person name="Grigoriev I.V."/>
            <person name="Hibbett D.S."/>
            <person name="Martin F."/>
            <person name="Nordberg H.P."/>
            <person name="Cantor M.N."/>
            <person name="Hua S.X."/>
        </authorList>
    </citation>
    <scope>NUCLEOTIDE SEQUENCE [LARGE SCALE GENOMIC DNA]</scope>
    <source>
        <strain evidence="2 3">UH-Slu-Lm8-n1</strain>
    </source>
</reference>
<feature type="compositionally biased region" description="Polar residues" evidence="1">
    <location>
        <begin position="274"/>
        <end position="291"/>
    </location>
</feature>